<evidence type="ECO:0000259" key="5">
    <source>
        <dbReference type="PROSITE" id="PS50195"/>
    </source>
</evidence>
<keyword evidence="4" id="KW-0812">Transmembrane</keyword>
<dbReference type="Gene3D" id="3.30.1520.10">
    <property type="entry name" value="Phox-like domain"/>
    <property type="match status" value="1"/>
</dbReference>
<feature type="region of interest" description="Disordered" evidence="3">
    <location>
        <begin position="729"/>
        <end position="792"/>
    </location>
</feature>
<gene>
    <name evidence="7" type="ORF">TIFTF001_006890</name>
</gene>
<dbReference type="PANTHER" id="PTHR22999">
    <property type="entry name" value="PX SERINE/THREONINE KINASE PXK"/>
    <property type="match status" value="1"/>
</dbReference>
<organism evidence="7 8">
    <name type="scientific">Ficus carica</name>
    <name type="common">Common fig</name>
    <dbReference type="NCBI Taxonomy" id="3494"/>
    <lineage>
        <taxon>Eukaryota</taxon>
        <taxon>Viridiplantae</taxon>
        <taxon>Streptophyta</taxon>
        <taxon>Embryophyta</taxon>
        <taxon>Tracheophyta</taxon>
        <taxon>Spermatophyta</taxon>
        <taxon>Magnoliopsida</taxon>
        <taxon>eudicotyledons</taxon>
        <taxon>Gunneridae</taxon>
        <taxon>Pentapetalae</taxon>
        <taxon>rosids</taxon>
        <taxon>fabids</taxon>
        <taxon>Rosales</taxon>
        <taxon>Moraceae</taxon>
        <taxon>Ficeae</taxon>
        <taxon>Ficus</taxon>
    </lineage>
</organism>
<dbReference type="Proteomes" id="UP001187192">
    <property type="component" value="Unassembled WGS sequence"/>
</dbReference>
<dbReference type="PROSITE" id="PS51207">
    <property type="entry name" value="PXA"/>
    <property type="match status" value="1"/>
</dbReference>
<dbReference type="InterPro" id="IPR001683">
    <property type="entry name" value="PX_dom"/>
</dbReference>
<feature type="compositionally biased region" description="Polar residues" evidence="3">
    <location>
        <begin position="331"/>
        <end position="347"/>
    </location>
</feature>
<dbReference type="InterPro" id="IPR036871">
    <property type="entry name" value="PX_dom_sf"/>
</dbReference>
<evidence type="ECO:0000256" key="1">
    <source>
        <dbReference type="ARBA" id="ARBA00004496"/>
    </source>
</evidence>
<evidence type="ECO:0000256" key="3">
    <source>
        <dbReference type="SAM" id="MobiDB-lite"/>
    </source>
</evidence>
<name>A0AA88A565_FICCA</name>
<dbReference type="SMART" id="SM00312">
    <property type="entry name" value="PX"/>
    <property type="match status" value="1"/>
</dbReference>
<keyword evidence="4" id="KW-1133">Transmembrane helix</keyword>
<dbReference type="PROSITE" id="PS50195">
    <property type="entry name" value="PX"/>
    <property type="match status" value="1"/>
</dbReference>
<keyword evidence="2" id="KW-0963">Cytoplasm</keyword>
<feature type="transmembrane region" description="Helical" evidence="4">
    <location>
        <begin position="16"/>
        <end position="33"/>
    </location>
</feature>
<dbReference type="Pfam" id="PF02194">
    <property type="entry name" value="PXA"/>
    <property type="match status" value="1"/>
</dbReference>
<dbReference type="Pfam" id="PF00787">
    <property type="entry name" value="PX"/>
    <property type="match status" value="1"/>
</dbReference>
<dbReference type="SMART" id="SM00313">
    <property type="entry name" value="PXA"/>
    <property type="match status" value="1"/>
</dbReference>
<comment type="subcellular location">
    <subcellularLocation>
        <location evidence="1">Cytoplasm</location>
    </subcellularLocation>
</comment>
<keyword evidence="8" id="KW-1185">Reference proteome</keyword>
<feature type="region of interest" description="Disordered" evidence="3">
    <location>
        <begin position="696"/>
        <end position="717"/>
    </location>
</feature>
<feature type="domain" description="PXA" evidence="6">
    <location>
        <begin position="105"/>
        <end position="287"/>
    </location>
</feature>
<dbReference type="GO" id="GO:0035091">
    <property type="term" value="F:phosphatidylinositol binding"/>
    <property type="evidence" value="ECO:0007669"/>
    <property type="project" value="InterPro"/>
</dbReference>
<dbReference type="Pfam" id="PF08628">
    <property type="entry name" value="Nexin_C"/>
    <property type="match status" value="1"/>
</dbReference>
<feature type="compositionally biased region" description="Low complexity" evidence="3">
    <location>
        <begin position="702"/>
        <end position="715"/>
    </location>
</feature>
<evidence type="ECO:0000259" key="6">
    <source>
        <dbReference type="PROSITE" id="PS51207"/>
    </source>
</evidence>
<dbReference type="CDD" id="cd06872">
    <property type="entry name" value="PX_SNX19_like_plant"/>
    <property type="match status" value="1"/>
</dbReference>
<evidence type="ECO:0000256" key="4">
    <source>
        <dbReference type="SAM" id="Phobius"/>
    </source>
</evidence>
<accession>A0AA88A565</accession>
<dbReference type="PANTHER" id="PTHR22999:SF23">
    <property type="entry name" value="SORTING NEXIN-16"/>
    <property type="match status" value="1"/>
</dbReference>
<feature type="domain" description="PX" evidence="5">
    <location>
        <begin position="549"/>
        <end position="661"/>
    </location>
</feature>
<feature type="region of interest" description="Disordered" evidence="3">
    <location>
        <begin position="298"/>
        <end position="319"/>
    </location>
</feature>
<evidence type="ECO:0000313" key="7">
    <source>
        <dbReference type="EMBL" id="GMN37516.1"/>
    </source>
</evidence>
<proteinExistence type="predicted"/>
<dbReference type="InterPro" id="IPR003114">
    <property type="entry name" value="Phox_assoc"/>
</dbReference>
<reference evidence="7" key="1">
    <citation type="submission" date="2023-07" db="EMBL/GenBank/DDBJ databases">
        <title>draft genome sequence of fig (Ficus carica).</title>
        <authorList>
            <person name="Takahashi T."/>
            <person name="Nishimura K."/>
        </authorList>
    </citation>
    <scope>NUCLEOTIDE SEQUENCE</scope>
</reference>
<dbReference type="SUPFAM" id="SSF64268">
    <property type="entry name" value="PX domain"/>
    <property type="match status" value="1"/>
</dbReference>
<dbReference type="EMBL" id="BTGU01000007">
    <property type="protein sequence ID" value="GMN37516.1"/>
    <property type="molecule type" value="Genomic_DNA"/>
</dbReference>
<dbReference type="InterPro" id="IPR013937">
    <property type="entry name" value="Sorting_nexin_C"/>
</dbReference>
<dbReference type="InterPro" id="IPR051837">
    <property type="entry name" value="SortingNexin/PXDomain-PKLike"/>
</dbReference>
<sequence length="1036" mass="116998">MKAMETVKDLIEEAKLRTVWWALCIFAVSYFLSHTSKSMWMNLPMSILLVCAMRVLFNEVEFRWKVKPVRLQTYLSHLEKKQLSVNDSRLSTVPAPQKWKRKIDSPIVEAAINDFVDKILKDFVVDLWYGDITPDREFPEQIRAIIMDALGEVSGRIKEINLVDLLTRDIIDLVGDHLDLFRRNQAVIGVDVMGTLSSEERDERLKHHLMTSKELHPALVSPESEYKVLQRLMGGVLTVVLRPREAQCPVIRSISRELLTSLVLQPVMNFASPGYINELIEYVLLAIQDDSVKDLGGDQSTTGAVHDHDSASKKNSSLNKGIDTSLAKIQTEASSDHNTSQEESLQSRPADWARVLEAATQRRTEVLAPENLENMWTKGRNYKKKENKGIIAGLQEPVVKGSSLKSAVPTKNVGKETVADRPVVSMVKEEGAPLRLTWGPSSDSQSRDGNRNDTLFAQDTNKDSVIKGGVVDESEGKFNVPVSGNKILLKRSNSTSALKVEPDANKAFTEVGGPIISEFYSPDFGRRREQYTGKSVSDMVVARVGQHLPKLRCRVMGAYFEKLGSKSFAVYSIGVTDAESRTWFVKRRYRNFERLHRYLKEIPNYNLQLPPKRIFSSSTEDSFVHQRCIQLDKYLQDLLSIANVAEQHEVWDFLSVSSKSYSFGKSSSVMRTLAVNVDDAVDDIVRQFKGVSDGLMRKVVGPSSSPSESFSSISETTRNLPWSAEEISKHISRQDTAETANSFSDNEEGDNDGSRDPEEMRSSAHANGWHSDNELTSKGYPPRVIKRPRELGSEERDKILAKSDIGQAIFPATKFPVTSDHLVDPMGMPPEWTPPNVSVPLLNLVDKIFQLKRRGWLRRQVFWISKQILHLIMDDSIDDWLLRQIHWLRRDDIIALGIRWVQDVLWPDGLFFLRARNAESNGNESEFGLKSFQGAGQFGGGKVCKPGSFEEQLEAARRASDVRKMLFDGAPTTLVSLIGNKQYKRCAKDIYYFTQSTICIKQLGYAVLELLLISIFPELRNLVLDVHEKTRIHQPV</sequence>
<feature type="region of interest" description="Disordered" evidence="3">
    <location>
        <begin position="331"/>
        <end position="350"/>
    </location>
</feature>
<feature type="compositionally biased region" description="Basic and acidic residues" evidence="3">
    <location>
        <begin position="752"/>
        <end position="762"/>
    </location>
</feature>
<evidence type="ECO:0000313" key="8">
    <source>
        <dbReference type="Proteomes" id="UP001187192"/>
    </source>
</evidence>
<feature type="region of interest" description="Disordered" evidence="3">
    <location>
        <begin position="435"/>
        <end position="459"/>
    </location>
</feature>
<dbReference type="AlphaFoldDB" id="A0AA88A565"/>
<keyword evidence="4" id="KW-0472">Membrane</keyword>
<dbReference type="GO" id="GO:0016020">
    <property type="term" value="C:membrane"/>
    <property type="evidence" value="ECO:0007669"/>
    <property type="project" value="UniProtKB-ARBA"/>
</dbReference>
<comment type="caution">
    <text evidence="7">The sequence shown here is derived from an EMBL/GenBank/DDBJ whole genome shotgun (WGS) entry which is preliminary data.</text>
</comment>
<dbReference type="GO" id="GO:0005768">
    <property type="term" value="C:endosome"/>
    <property type="evidence" value="ECO:0007669"/>
    <property type="project" value="UniProtKB-ARBA"/>
</dbReference>
<evidence type="ECO:0000256" key="2">
    <source>
        <dbReference type="ARBA" id="ARBA00022490"/>
    </source>
</evidence>
<protein>
    <submittedName>
        <fullName evidence="7">Uncharacterized protein</fullName>
    </submittedName>
</protein>